<accession>A0A0X8FA26</accession>
<dbReference type="PANTHER" id="PTHR38594:SF1">
    <property type="entry name" value="PEP-DEPENDENT DIHYDROXYACETONE KINASE, PHOSPHORYL DONOR SUBUNIT DHAM"/>
    <property type="match status" value="1"/>
</dbReference>
<dbReference type="EMBL" id="PKGY01000003">
    <property type="protein sequence ID" value="PKZ21729.1"/>
    <property type="molecule type" value="Genomic_DNA"/>
</dbReference>
<dbReference type="Pfam" id="PF03610">
    <property type="entry name" value="EIIA-man"/>
    <property type="match status" value="1"/>
</dbReference>
<dbReference type="GO" id="GO:0019563">
    <property type="term" value="P:glycerol catabolic process"/>
    <property type="evidence" value="ECO:0007669"/>
    <property type="project" value="InterPro"/>
</dbReference>
<reference evidence="9" key="2">
    <citation type="submission" date="2016-01" db="EMBL/GenBank/DDBJ databases">
        <title>Six Aerococcus type strain genome sequencing and assembly using PacBio and Illumina Hiseq.</title>
        <authorList>
            <person name="Carkaci D."/>
            <person name="Dargis R."/>
            <person name="Nielsen X.C."/>
            <person name="Skovgaard O."/>
            <person name="Fuursted K."/>
            <person name="Christensen J.J."/>
        </authorList>
    </citation>
    <scope>NUCLEOTIDE SEQUENCE [LARGE SCALE GENOMIC DNA]</scope>
    <source>
        <strain evidence="9">CCUG43001</strain>
    </source>
</reference>
<dbReference type="Gene3D" id="3.40.50.510">
    <property type="entry name" value="Phosphotransferase system, mannose-type IIA component"/>
    <property type="match status" value="1"/>
</dbReference>
<evidence type="ECO:0000313" key="8">
    <source>
        <dbReference type="EMBL" id="PKZ21729.1"/>
    </source>
</evidence>
<dbReference type="GO" id="GO:0047324">
    <property type="term" value="F:phosphoenolpyruvate-glycerone phosphotransferase activity"/>
    <property type="evidence" value="ECO:0007669"/>
    <property type="project" value="UniProtKB-EC"/>
</dbReference>
<keyword evidence="9" id="KW-1185">Reference proteome</keyword>
<reference evidence="7 9" key="1">
    <citation type="journal article" date="2016" name="Genome Announc.">
        <title>Complete Genome Sequences of Aerococcus christensenii CCUG 28831T, Aerococcus sanguinicola CCUG 43001T, Aerococcus urinae CCUG 36881T, Aerococcus urinaeequi CCUG 28094T, Aerococcus urinaehominis CCUG 42038 BT, and Aerococcus viridans CCUG 4311T.</title>
        <authorList>
            <person name="Carkaci D."/>
            <person name="Dargis R."/>
            <person name="Nielsen X.C."/>
            <person name="Skovgaard O."/>
            <person name="Fuursted K."/>
            <person name="Christensen J.J."/>
        </authorList>
    </citation>
    <scope>NUCLEOTIDE SEQUENCE [LARGE SCALE GENOMIC DNA]</scope>
    <source>
        <strain evidence="7 9">CCUG43001</strain>
    </source>
</reference>
<dbReference type="OrthoDB" id="7065393at2"/>
<dbReference type="InterPro" id="IPR039643">
    <property type="entry name" value="DhaM"/>
</dbReference>
<comment type="catalytic activity">
    <reaction evidence="1">
        <text>dihydroxyacetone + phosphoenolpyruvate = dihydroxyacetone phosphate + pyruvate</text>
        <dbReference type="Rhea" id="RHEA:18381"/>
        <dbReference type="ChEBI" id="CHEBI:15361"/>
        <dbReference type="ChEBI" id="CHEBI:16016"/>
        <dbReference type="ChEBI" id="CHEBI:57642"/>
        <dbReference type="ChEBI" id="CHEBI:58702"/>
        <dbReference type="EC" id="2.7.1.121"/>
    </reaction>
</comment>
<evidence type="ECO:0000259" key="6">
    <source>
        <dbReference type="PROSITE" id="PS51096"/>
    </source>
</evidence>
<evidence type="ECO:0000256" key="1">
    <source>
        <dbReference type="ARBA" id="ARBA00001113"/>
    </source>
</evidence>
<evidence type="ECO:0000256" key="4">
    <source>
        <dbReference type="ARBA" id="ARBA00022679"/>
    </source>
</evidence>
<dbReference type="InterPro" id="IPR012844">
    <property type="entry name" value="DhaM_N"/>
</dbReference>
<comment type="function">
    <text evidence="2">Component of the dihydroxyacetone kinase complex, which is responsible for the phosphoenolpyruvate (PEP)-dependent phosphorylation of dihydroxyacetone. DhaM serves as the phosphoryl donor. Is phosphorylated by phosphoenolpyruvate in an EI- and HPr-dependent reaction, and a phosphorelay system on histidine residues finally leads to phosphoryl transfer to DhaL and dihydroxyacetone.</text>
</comment>
<dbReference type="EC" id="2.7.1.121" evidence="3"/>
<dbReference type="RefSeq" id="WP_067972191.1">
    <property type="nucleotide sequence ID" value="NZ_CAJHKM010000006.1"/>
</dbReference>
<evidence type="ECO:0000313" key="10">
    <source>
        <dbReference type="Proteomes" id="UP000234239"/>
    </source>
</evidence>
<keyword evidence="4 8" id="KW-0808">Transferase</keyword>
<name>A0A0X8FA26_9LACT</name>
<evidence type="ECO:0000313" key="9">
    <source>
        <dbReference type="Proteomes" id="UP000069912"/>
    </source>
</evidence>
<feature type="domain" description="PTS EIIA type-4" evidence="6">
    <location>
        <begin position="2"/>
        <end position="122"/>
    </location>
</feature>
<evidence type="ECO:0000256" key="3">
    <source>
        <dbReference type="ARBA" id="ARBA00012095"/>
    </source>
</evidence>
<dbReference type="EMBL" id="CP014160">
    <property type="protein sequence ID" value="AMB93542.1"/>
    <property type="molecule type" value="Genomic_DNA"/>
</dbReference>
<dbReference type="GO" id="GO:0009401">
    <property type="term" value="P:phosphoenolpyruvate-dependent sugar phosphotransferase system"/>
    <property type="evidence" value="ECO:0007669"/>
    <property type="project" value="InterPro"/>
</dbReference>
<evidence type="ECO:0000256" key="2">
    <source>
        <dbReference type="ARBA" id="ARBA00002788"/>
    </source>
</evidence>
<dbReference type="Proteomes" id="UP000234239">
    <property type="component" value="Unassembled WGS sequence"/>
</dbReference>
<organism evidence="7 9">
    <name type="scientific">Aerococcus sanguinicola</name>
    <dbReference type="NCBI Taxonomy" id="119206"/>
    <lineage>
        <taxon>Bacteria</taxon>
        <taxon>Bacillati</taxon>
        <taxon>Bacillota</taxon>
        <taxon>Bacilli</taxon>
        <taxon>Lactobacillales</taxon>
        <taxon>Aerococcaceae</taxon>
        <taxon>Aerococcus</taxon>
    </lineage>
</organism>
<dbReference type="Proteomes" id="UP000069912">
    <property type="component" value="Chromosome"/>
</dbReference>
<sequence length="122" mass="13157">MTSAILLVSHVEGLAQGVVDLLEEVAKDVEIIQAAGLDDGGIGTSFERIQAAIEASQADQIYAFYDLGSAKMNLEMVQEMSDKKITIYDTAFVEGAYNAAALTQAGLNQEEMEKQLKDLVVK</sequence>
<dbReference type="SUPFAM" id="SSF53062">
    <property type="entry name" value="PTS system fructose IIA component-like"/>
    <property type="match status" value="1"/>
</dbReference>
<dbReference type="AlphaFoldDB" id="A0A0X8FA26"/>
<dbReference type="InterPro" id="IPR004701">
    <property type="entry name" value="PTS_EIIA_man-typ"/>
</dbReference>
<reference evidence="8 10" key="3">
    <citation type="submission" date="2017-12" db="EMBL/GenBank/DDBJ databases">
        <title>Phylogenetic diversity of female urinary microbiome.</title>
        <authorList>
            <person name="Thomas-White K."/>
            <person name="Wolfe A.J."/>
        </authorList>
    </citation>
    <scope>NUCLEOTIDE SEQUENCE [LARGE SCALE GENOMIC DNA]</scope>
    <source>
        <strain evidence="8 10">UMB0139</strain>
    </source>
</reference>
<comment type="subunit">
    <text evidence="5">Homodimer. The dihydroxyacetone kinase complex is composed of a homodimer of DhaM, a homodimer of DhaK and the subunit DhaL.</text>
</comment>
<dbReference type="KEGG" id="asan:AWM72_01655"/>
<proteinExistence type="predicted"/>
<keyword evidence="8" id="KW-0418">Kinase</keyword>
<dbReference type="GeneID" id="92902778"/>
<dbReference type="PANTHER" id="PTHR38594">
    <property type="entry name" value="PEP-DEPENDENT DIHYDROXYACETONE KINASE, PHOSPHORYL DONOR SUBUNIT DHAM"/>
    <property type="match status" value="1"/>
</dbReference>
<dbReference type="GO" id="GO:0016020">
    <property type="term" value="C:membrane"/>
    <property type="evidence" value="ECO:0007669"/>
    <property type="project" value="InterPro"/>
</dbReference>
<dbReference type="InterPro" id="IPR036662">
    <property type="entry name" value="PTS_EIIA_man-typ_sf"/>
</dbReference>
<gene>
    <name evidence="7" type="ORF">AWM72_01655</name>
    <name evidence="8" type="ORF">CYJ28_07450</name>
</gene>
<evidence type="ECO:0000313" key="7">
    <source>
        <dbReference type="EMBL" id="AMB93542.1"/>
    </source>
</evidence>
<dbReference type="PROSITE" id="PS51096">
    <property type="entry name" value="PTS_EIIA_TYPE_4"/>
    <property type="match status" value="1"/>
</dbReference>
<evidence type="ECO:0000256" key="5">
    <source>
        <dbReference type="ARBA" id="ARBA00046577"/>
    </source>
</evidence>
<protein>
    <recommendedName>
        <fullName evidence="3">phosphoenolpyruvate--glycerone phosphotransferase</fullName>
        <ecNumber evidence="3">2.7.1.121</ecNumber>
    </recommendedName>
</protein>
<dbReference type="NCBIfam" id="TIGR02364">
    <property type="entry name" value="dha_pts"/>
    <property type="match status" value="1"/>
</dbReference>